<dbReference type="Gene3D" id="2.130.10.10">
    <property type="entry name" value="YVTN repeat-like/Quinoprotein amine dehydrogenase"/>
    <property type="match status" value="2"/>
</dbReference>
<protein>
    <recommendedName>
        <fullName evidence="3">WD40 repeat domain-containing protein</fullName>
    </recommendedName>
</protein>
<dbReference type="InterPro" id="IPR015943">
    <property type="entry name" value="WD40/YVTN_repeat-like_dom_sf"/>
</dbReference>
<dbReference type="InterPro" id="IPR011044">
    <property type="entry name" value="Quino_amine_DH_bsu"/>
</dbReference>
<keyword evidence="2" id="KW-1185">Reference proteome</keyword>
<evidence type="ECO:0000313" key="2">
    <source>
        <dbReference type="Proteomes" id="UP001272242"/>
    </source>
</evidence>
<dbReference type="SUPFAM" id="SSF50969">
    <property type="entry name" value="YVTN repeat-like/Quinoprotein amine dehydrogenase"/>
    <property type="match status" value="1"/>
</dbReference>
<reference evidence="2" key="1">
    <citation type="journal article" date="2023" name="Mar. Drugs">
        <title>Gemmata algarum, a Novel Planctomycete Isolated from an Algal Mat, Displays Antimicrobial Activity.</title>
        <authorList>
            <person name="Kumar G."/>
            <person name="Kallscheuer N."/>
            <person name="Kashif M."/>
            <person name="Ahamad S."/>
            <person name="Jagadeeshwari U."/>
            <person name="Pannikurungottu S."/>
            <person name="Haufschild T."/>
            <person name="Kabuu M."/>
            <person name="Sasikala C."/>
            <person name="Jogler C."/>
            <person name="Ramana C."/>
        </authorList>
    </citation>
    <scope>NUCLEOTIDE SEQUENCE [LARGE SCALE GENOMIC DNA]</scope>
    <source>
        <strain evidence="2">JC673</strain>
    </source>
</reference>
<comment type="caution">
    <text evidence="1">The sequence shown here is derived from an EMBL/GenBank/DDBJ whole genome shotgun (WGS) entry which is preliminary data.</text>
</comment>
<evidence type="ECO:0008006" key="3">
    <source>
        <dbReference type="Google" id="ProtNLM"/>
    </source>
</evidence>
<gene>
    <name evidence="1" type="ORF">R5W23_004871</name>
</gene>
<proteinExistence type="predicted"/>
<dbReference type="EMBL" id="JAXBLV010000236">
    <property type="protein sequence ID" value="MDY3563369.1"/>
    <property type="molecule type" value="Genomic_DNA"/>
</dbReference>
<organism evidence="1 2">
    <name type="scientific">Gemmata algarum</name>
    <dbReference type="NCBI Taxonomy" id="2975278"/>
    <lineage>
        <taxon>Bacteria</taxon>
        <taxon>Pseudomonadati</taxon>
        <taxon>Planctomycetota</taxon>
        <taxon>Planctomycetia</taxon>
        <taxon>Gemmatales</taxon>
        <taxon>Gemmataceae</taxon>
        <taxon>Gemmata</taxon>
    </lineage>
</organism>
<accession>A0ABU5FC27</accession>
<name>A0ABU5FC27_9BACT</name>
<dbReference type="Proteomes" id="UP001272242">
    <property type="component" value="Unassembled WGS sequence"/>
</dbReference>
<evidence type="ECO:0000313" key="1">
    <source>
        <dbReference type="EMBL" id="MDY3563369.1"/>
    </source>
</evidence>
<dbReference type="RefSeq" id="WP_320689579.1">
    <property type="nucleotide sequence ID" value="NZ_JAXBLV010000236.1"/>
</dbReference>
<sequence length="298" mass="31394">MRVFDLPEPDFRPLALAFSPDGRALAAWGSDGMYVLDALSGTVLEWLGAPGPVPHETLGVGFTADGRAVVAFRHALRPPVQVHPLDPGVTARACPKDHGAAFEVGRSGAFVYLTHDSAGLFQIVRWNPLTGETERGAWGRGDLRVLAVSADERWVAGARGSNVRVWGAGGPKPVARAARQFKTANGAAVRALALACDGAFAAFRGPAVWFGAVGDGKVWTIAGAADHPGRDLAFHPARPVLAYTAGQPEVIFYDVAARAALKRFAWGVGQLRAVCFSADGLRCAAAARGKIVVWDVDP</sequence>